<proteinExistence type="predicted"/>
<reference evidence="1" key="1">
    <citation type="submission" date="2014-09" db="EMBL/GenBank/DDBJ databases">
        <authorList>
            <person name="Magalhaes I.L.F."/>
            <person name="Oliveira U."/>
            <person name="Santos F.R."/>
            <person name="Vidigal T.H.D.A."/>
            <person name="Brescovit A.D."/>
            <person name="Santos A.J."/>
        </authorList>
    </citation>
    <scope>NUCLEOTIDE SEQUENCE</scope>
    <source>
        <tissue evidence="1">Shoot tissue taken approximately 20 cm above the soil surface</tissue>
    </source>
</reference>
<dbReference type="EMBL" id="GBRH01236592">
    <property type="protein sequence ID" value="JAD61303.1"/>
    <property type="molecule type" value="Transcribed_RNA"/>
</dbReference>
<evidence type="ECO:0000313" key="1">
    <source>
        <dbReference type="EMBL" id="JAD61303.1"/>
    </source>
</evidence>
<accession>A0A0A9BGL7</accession>
<name>A0A0A9BGL7_ARUDO</name>
<dbReference type="AlphaFoldDB" id="A0A0A9BGL7"/>
<protein>
    <submittedName>
        <fullName evidence="1">Uncharacterized protein</fullName>
    </submittedName>
</protein>
<sequence>MQRVRGCGAGLHLRRRVFLLRPASCSEENCSGRREACCNTQQDLQWEKQAAEQLILWKLNEIGE</sequence>
<organism evidence="1">
    <name type="scientific">Arundo donax</name>
    <name type="common">Giant reed</name>
    <name type="synonym">Donax arundinaceus</name>
    <dbReference type="NCBI Taxonomy" id="35708"/>
    <lineage>
        <taxon>Eukaryota</taxon>
        <taxon>Viridiplantae</taxon>
        <taxon>Streptophyta</taxon>
        <taxon>Embryophyta</taxon>
        <taxon>Tracheophyta</taxon>
        <taxon>Spermatophyta</taxon>
        <taxon>Magnoliopsida</taxon>
        <taxon>Liliopsida</taxon>
        <taxon>Poales</taxon>
        <taxon>Poaceae</taxon>
        <taxon>PACMAD clade</taxon>
        <taxon>Arundinoideae</taxon>
        <taxon>Arundineae</taxon>
        <taxon>Arundo</taxon>
    </lineage>
</organism>
<reference evidence="1" key="2">
    <citation type="journal article" date="2015" name="Data Brief">
        <title>Shoot transcriptome of the giant reed, Arundo donax.</title>
        <authorList>
            <person name="Barrero R.A."/>
            <person name="Guerrero F.D."/>
            <person name="Moolhuijzen P."/>
            <person name="Goolsby J.A."/>
            <person name="Tidwell J."/>
            <person name="Bellgard S.E."/>
            <person name="Bellgard M.I."/>
        </authorList>
    </citation>
    <scope>NUCLEOTIDE SEQUENCE</scope>
    <source>
        <tissue evidence="1">Shoot tissue taken approximately 20 cm above the soil surface</tissue>
    </source>
</reference>